<accession>A0A552DGL0</accession>
<dbReference type="Proteomes" id="UP000320551">
    <property type="component" value="Unassembled WGS sequence"/>
</dbReference>
<dbReference type="NCBIfam" id="TIGR01550">
    <property type="entry name" value="DOC_P1"/>
    <property type="match status" value="1"/>
</dbReference>
<organism evidence="2 3">
    <name type="scientific">Microcystis aeruginosa Ma_QC_B_20070730_S2</name>
    <dbReference type="NCBI Taxonomy" id="2486256"/>
    <lineage>
        <taxon>Bacteria</taxon>
        <taxon>Bacillati</taxon>
        <taxon>Cyanobacteriota</taxon>
        <taxon>Cyanophyceae</taxon>
        <taxon>Oscillatoriophycideae</taxon>
        <taxon>Chroococcales</taxon>
        <taxon>Microcystaceae</taxon>
        <taxon>Microcystis</taxon>
    </lineage>
</organism>
<feature type="domain" description="Fido" evidence="1">
    <location>
        <begin position="8"/>
        <end position="129"/>
    </location>
</feature>
<dbReference type="InterPro" id="IPR053737">
    <property type="entry name" value="Type_II_TA_Toxin"/>
</dbReference>
<name>A0A552DGL0_MICAE</name>
<dbReference type="InterPro" id="IPR006440">
    <property type="entry name" value="Doc"/>
</dbReference>
<dbReference type="SUPFAM" id="SSF140931">
    <property type="entry name" value="Fic-like"/>
    <property type="match status" value="1"/>
</dbReference>
<gene>
    <name evidence="2" type="ORF">EWV80_16175</name>
</gene>
<dbReference type="GO" id="GO:0016301">
    <property type="term" value="F:kinase activity"/>
    <property type="evidence" value="ECO:0007669"/>
    <property type="project" value="InterPro"/>
</dbReference>
<dbReference type="Pfam" id="PF02661">
    <property type="entry name" value="Fic"/>
    <property type="match status" value="1"/>
</dbReference>
<dbReference type="PIRSF" id="PIRSF018297">
    <property type="entry name" value="Doc"/>
    <property type="match status" value="1"/>
</dbReference>
<sequence length="136" mass="15240">MIKEPKWLSSDAVQVIQETLIARTGGTPGVLNPTLLESTVNKPKFFFQYEPESSIFKLAAAYGYGFVKNHCFCDGNKRIALATVSIFLRKNGYRLNAGEVETVTFFLGLAGALETYEEGFARLTDWIEQYAIELED</sequence>
<dbReference type="InterPro" id="IPR036597">
    <property type="entry name" value="Fido-like_dom_sf"/>
</dbReference>
<evidence type="ECO:0000313" key="3">
    <source>
        <dbReference type="Proteomes" id="UP000320551"/>
    </source>
</evidence>
<reference evidence="2 3" key="1">
    <citation type="submission" date="2019-01" db="EMBL/GenBank/DDBJ databases">
        <title>Coherence of Microcystis species and biogeography revealed through population genomics.</title>
        <authorList>
            <person name="Perez-Carrascal O.M."/>
            <person name="Terrat Y."/>
            <person name="Giani A."/>
            <person name="Fortin N."/>
            <person name="Tromas N."/>
            <person name="Shapiro B.J."/>
        </authorList>
    </citation>
    <scope>NUCLEOTIDE SEQUENCE [LARGE SCALE GENOMIC DNA]</scope>
    <source>
        <strain evidence="2">Ma_QC_B_20070730_S2</strain>
    </source>
</reference>
<dbReference type="InterPro" id="IPR003812">
    <property type="entry name" value="Fido"/>
</dbReference>
<dbReference type="AlphaFoldDB" id="A0A552DGL0"/>
<dbReference type="PROSITE" id="PS51459">
    <property type="entry name" value="FIDO"/>
    <property type="match status" value="1"/>
</dbReference>
<dbReference type="PANTHER" id="PTHR39426:SF1">
    <property type="entry name" value="HOMOLOGY TO DEATH-ON-CURING PROTEIN OF PHAGE P1"/>
    <property type="match status" value="1"/>
</dbReference>
<proteinExistence type="predicted"/>
<dbReference type="EMBL" id="SFBK01000214">
    <property type="protein sequence ID" value="TRU21362.1"/>
    <property type="molecule type" value="Genomic_DNA"/>
</dbReference>
<comment type="caution">
    <text evidence="2">The sequence shown here is derived from an EMBL/GenBank/DDBJ whole genome shotgun (WGS) entry which is preliminary data.</text>
</comment>
<dbReference type="Gene3D" id="1.20.120.1870">
    <property type="entry name" value="Fic/DOC protein, Fido domain"/>
    <property type="match status" value="1"/>
</dbReference>
<protein>
    <submittedName>
        <fullName evidence="2">Type II toxin-antitoxin system death-on-curing family toxin</fullName>
    </submittedName>
</protein>
<evidence type="ECO:0000259" key="1">
    <source>
        <dbReference type="PROSITE" id="PS51459"/>
    </source>
</evidence>
<evidence type="ECO:0000313" key="2">
    <source>
        <dbReference type="EMBL" id="TRU21362.1"/>
    </source>
</evidence>
<dbReference type="PANTHER" id="PTHR39426">
    <property type="entry name" value="HOMOLOGY TO DEATH-ON-CURING PROTEIN OF PHAGE P1"/>
    <property type="match status" value="1"/>
</dbReference>